<dbReference type="EMBL" id="HBUF01300407">
    <property type="protein sequence ID" value="CAG6690929.1"/>
    <property type="molecule type" value="Transcribed_RNA"/>
</dbReference>
<protein>
    <submittedName>
        <fullName evidence="1">Uncharacterized protein</fullName>
    </submittedName>
</protein>
<dbReference type="AlphaFoldDB" id="A0A8D8XBE5"/>
<dbReference type="EMBL" id="HBUF01300406">
    <property type="protein sequence ID" value="CAG6690928.1"/>
    <property type="molecule type" value="Transcribed_RNA"/>
</dbReference>
<reference evidence="1" key="1">
    <citation type="submission" date="2021-05" db="EMBL/GenBank/DDBJ databases">
        <authorList>
            <person name="Alioto T."/>
            <person name="Alioto T."/>
            <person name="Gomez Garrido J."/>
        </authorList>
    </citation>
    <scope>NUCLEOTIDE SEQUENCE</scope>
</reference>
<evidence type="ECO:0000313" key="1">
    <source>
        <dbReference type="EMBL" id="CAG6690928.1"/>
    </source>
</evidence>
<name>A0A8D8XBE5_9HEMI</name>
<accession>A0A8D8XBE5</accession>
<organism evidence="1">
    <name type="scientific">Cacopsylla melanoneura</name>
    <dbReference type="NCBI Taxonomy" id="428564"/>
    <lineage>
        <taxon>Eukaryota</taxon>
        <taxon>Metazoa</taxon>
        <taxon>Ecdysozoa</taxon>
        <taxon>Arthropoda</taxon>
        <taxon>Hexapoda</taxon>
        <taxon>Insecta</taxon>
        <taxon>Pterygota</taxon>
        <taxon>Neoptera</taxon>
        <taxon>Paraneoptera</taxon>
        <taxon>Hemiptera</taxon>
        <taxon>Sternorrhyncha</taxon>
        <taxon>Psylloidea</taxon>
        <taxon>Psyllidae</taxon>
        <taxon>Psyllinae</taxon>
        <taxon>Cacopsylla</taxon>
    </lineage>
</organism>
<proteinExistence type="predicted"/>
<sequence length="110" mass="11937">MSCAIQPDCDVCTAAGGVCAVLNGPGHPKCLDKKTQCYTKIWLCDAKNPDVCSWQPFTYEKVNCGTCHGTCGKKAQTCVSNGKTRHFICHDIRTNCHWLENGKPDPCTAG</sequence>